<evidence type="ECO:0000256" key="5">
    <source>
        <dbReference type="ARBA" id="ARBA00022833"/>
    </source>
</evidence>
<evidence type="ECO:0000256" key="2">
    <source>
        <dbReference type="ARBA" id="ARBA00011245"/>
    </source>
</evidence>
<keyword evidence="8" id="KW-1185">Reference proteome</keyword>
<reference evidence="9" key="1">
    <citation type="submission" date="2017-02" db="UniProtKB">
        <authorList>
            <consortium name="WormBaseParasite"/>
        </authorList>
    </citation>
    <scope>IDENTIFICATION</scope>
</reference>
<dbReference type="PANTHER" id="PTHR13204">
    <property type="entry name" value="PTD012 PROTEIN"/>
    <property type="match status" value="1"/>
</dbReference>
<comment type="subcellular location">
    <subcellularLocation>
        <location evidence="1">Nucleus</location>
    </subcellularLocation>
</comment>
<keyword evidence="4" id="KW-0378">Hydrolase</keyword>
<accession>A0A0N5AJK7</accession>
<dbReference type="GO" id="GO:0005634">
    <property type="term" value="C:nucleus"/>
    <property type="evidence" value="ECO:0007669"/>
    <property type="project" value="UniProtKB-SubCell"/>
</dbReference>
<organism evidence="8 9">
    <name type="scientific">Syphacia muris</name>
    <dbReference type="NCBI Taxonomy" id="451379"/>
    <lineage>
        <taxon>Eukaryota</taxon>
        <taxon>Metazoa</taxon>
        <taxon>Ecdysozoa</taxon>
        <taxon>Nematoda</taxon>
        <taxon>Chromadorea</taxon>
        <taxon>Rhabditida</taxon>
        <taxon>Spirurina</taxon>
        <taxon>Oxyuridomorpha</taxon>
        <taxon>Oxyuroidea</taxon>
        <taxon>Oxyuridae</taxon>
        <taxon>Syphacia</taxon>
    </lineage>
</organism>
<dbReference type="Proteomes" id="UP000046393">
    <property type="component" value="Unplaced"/>
</dbReference>
<comment type="subunit">
    <text evidence="2">Monomer.</text>
</comment>
<keyword evidence="6" id="KW-0539">Nucleus</keyword>
<dbReference type="SUPFAM" id="SSF117856">
    <property type="entry name" value="AF0104/ALDC/Ptd012-like"/>
    <property type="match status" value="1"/>
</dbReference>
<evidence type="ECO:0000256" key="4">
    <source>
        <dbReference type="ARBA" id="ARBA00022801"/>
    </source>
</evidence>
<dbReference type="GO" id="GO:0008270">
    <property type="term" value="F:zinc ion binding"/>
    <property type="evidence" value="ECO:0007669"/>
    <property type="project" value="TreeGrafter"/>
</dbReference>
<evidence type="ECO:0000313" key="8">
    <source>
        <dbReference type="Proteomes" id="UP000046393"/>
    </source>
</evidence>
<dbReference type="PANTHER" id="PTHR13204:SF1">
    <property type="entry name" value="ESTER HYDROLASE C11ORF54"/>
    <property type="match status" value="1"/>
</dbReference>
<keyword evidence="3" id="KW-0479">Metal-binding</keyword>
<dbReference type="AlphaFoldDB" id="A0A0N5AJK7"/>
<feature type="domain" description="DUF1907" evidence="7">
    <location>
        <begin position="25"/>
        <end position="217"/>
    </location>
</feature>
<proteinExistence type="predicted"/>
<evidence type="ECO:0000313" key="9">
    <source>
        <dbReference type="WBParaSite" id="SMUV_0000464901-mRNA-1"/>
    </source>
</evidence>
<evidence type="ECO:0000256" key="3">
    <source>
        <dbReference type="ARBA" id="ARBA00022723"/>
    </source>
</evidence>
<dbReference type="GO" id="GO:0016788">
    <property type="term" value="F:hydrolase activity, acting on ester bonds"/>
    <property type="evidence" value="ECO:0007669"/>
    <property type="project" value="TreeGrafter"/>
</dbReference>
<sequence length="220" mass="24585">MENHSNPLFSKVTTLVPPLNDFGKAIQEYMKKNFSGVFVEVVPECPDIGGNAHLCPVPRPDIYYKLEFSKGFMFGPGAGPCYVIGVNSEMVADASFSEAPENVAIKVGFTSGKKEVGCKMMITDKPEFCILGNLAIRKIRAFGRLSNVALTEQYFELDSPVVCTTVIHIRDVNQCNLRLDYTHCYTDSNAGQFYGDTEPERMEYVDYFVIAEAVYRIDKV</sequence>
<name>A0A0N5AJK7_9BILA</name>
<dbReference type="SMART" id="SM01168">
    <property type="entry name" value="DUF1907"/>
    <property type="match status" value="1"/>
</dbReference>
<evidence type="ECO:0000259" key="7">
    <source>
        <dbReference type="SMART" id="SM01168"/>
    </source>
</evidence>
<keyword evidence="5" id="KW-0862">Zinc</keyword>
<evidence type="ECO:0000256" key="6">
    <source>
        <dbReference type="ARBA" id="ARBA00023242"/>
    </source>
</evidence>
<dbReference type="Pfam" id="PF08925">
    <property type="entry name" value="DUF1907"/>
    <property type="match status" value="2"/>
</dbReference>
<evidence type="ECO:0000256" key="1">
    <source>
        <dbReference type="ARBA" id="ARBA00004123"/>
    </source>
</evidence>
<dbReference type="InterPro" id="IPR015021">
    <property type="entry name" value="C11orf54_DUF1907"/>
</dbReference>
<protein>
    <submittedName>
        <fullName evidence="9">DUF1907 domain-containing protein</fullName>
    </submittedName>
</protein>
<dbReference type="WBParaSite" id="SMUV_0000464901-mRNA-1">
    <property type="protein sequence ID" value="SMUV_0000464901-mRNA-1"/>
    <property type="gene ID" value="SMUV_0000464901"/>
</dbReference>